<dbReference type="InParanoid" id="K1X580"/>
<reference evidence="2 3" key="1">
    <citation type="journal article" date="2012" name="BMC Genomics">
        <title>Sequencing the genome of Marssonina brunnea reveals fungus-poplar co-evolution.</title>
        <authorList>
            <person name="Zhu S."/>
            <person name="Cao Y.-Z."/>
            <person name="Jiang C."/>
            <person name="Tan B.-Y."/>
            <person name="Wang Z."/>
            <person name="Feng S."/>
            <person name="Zhang L."/>
            <person name="Su X.-H."/>
            <person name="Brejova B."/>
            <person name="Vinar T."/>
            <person name="Xu M."/>
            <person name="Wang M.-X."/>
            <person name="Zhang S.-G."/>
            <person name="Huang M.-R."/>
            <person name="Wu R."/>
            <person name="Zhou Y."/>
        </authorList>
    </citation>
    <scope>NUCLEOTIDE SEQUENCE [LARGE SCALE GENOMIC DNA]</scope>
    <source>
        <strain evidence="2 3">MB_m1</strain>
    </source>
</reference>
<dbReference type="Proteomes" id="UP000006753">
    <property type="component" value="Unassembled WGS sequence"/>
</dbReference>
<keyword evidence="1" id="KW-0812">Transmembrane</keyword>
<accession>K1X580</accession>
<evidence type="ECO:0000256" key="1">
    <source>
        <dbReference type="SAM" id="Phobius"/>
    </source>
</evidence>
<sequence length="424" mass="47005">MSLTSHPVARAVKAAEDSPQTNENVIVAGFPPIILQTASNSDTQFSENELQEDEDPLDGIFTSTTLEDLVRSDLHEDARADSLFKEHREALMSSAKNSQRSRRHGNFQLRIDNPASAFSQSDLSKHDTNLSTLEVPSKALIVSLWRAYKKADLQKAGSEESSNVSFSPELQADSSNDLAVHQRLVQGSLHSLGLKGSEGKGLDLPMHQIQPHCPGTGIGSSQPQLPPSNPADLIYLLVCYNKGKYEERLLQLDLTKLDNGTDKALSFIVRKSYYKLKRRVTRISPLRCLQGIQSVQFEMYKSELIELKSRNVYKYTPPETIPPIGTNYLMHVFQHPDCAEEEPLCLSRFCKGGIKPGWGLQLIEGWDARKLWLLGFLLFGLGSLTVGVLWTVKSHSIQDAFSIASYMLAFGAMTVGTVQAFLAV</sequence>
<name>K1X580_MARBU</name>
<dbReference type="OrthoDB" id="9988102at2759"/>
<organism evidence="2 3">
    <name type="scientific">Marssonina brunnea f. sp. multigermtubi (strain MB_m1)</name>
    <name type="common">Marssonina leaf spot fungus</name>
    <dbReference type="NCBI Taxonomy" id="1072389"/>
    <lineage>
        <taxon>Eukaryota</taxon>
        <taxon>Fungi</taxon>
        <taxon>Dikarya</taxon>
        <taxon>Ascomycota</taxon>
        <taxon>Pezizomycotina</taxon>
        <taxon>Leotiomycetes</taxon>
        <taxon>Helotiales</taxon>
        <taxon>Drepanopezizaceae</taxon>
        <taxon>Drepanopeziza</taxon>
    </lineage>
</organism>
<evidence type="ECO:0000313" key="2">
    <source>
        <dbReference type="EMBL" id="EKD20242.1"/>
    </source>
</evidence>
<gene>
    <name evidence="2" type="ORF">MBM_02194</name>
</gene>
<dbReference type="eggNOG" id="ENOG502SDUN">
    <property type="taxonomic scope" value="Eukaryota"/>
</dbReference>
<proteinExistence type="predicted"/>
<dbReference type="KEGG" id="mbe:MBM_02194"/>
<dbReference type="HOGENOM" id="CLU_647370_0_0_1"/>
<keyword evidence="1" id="KW-0472">Membrane</keyword>
<keyword evidence="3" id="KW-1185">Reference proteome</keyword>
<feature type="transmembrane region" description="Helical" evidence="1">
    <location>
        <begin position="371"/>
        <end position="391"/>
    </location>
</feature>
<keyword evidence="1" id="KW-1133">Transmembrane helix</keyword>
<feature type="transmembrane region" description="Helical" evidence="1">
    <location>
        <begin position="403"/>
        <end position="422"/>
    </location>
</feature>
<protein>
    <submittedName>
        <fullName evidence="2">Uncharacterized protein</fullName>
    </submittedName>
</protein>
<dbReference type="EMBL" id="JH921430">
    <property type="protein sequence ID" value="EKD20242.1"/>
    <property type="molecule type" value="Genomic_DNA"/>
</dbReference>
<dbReference type="AlphaFoldDB" id="K1X580"/>
<evidence type="ECO:0000313" key="3">
    <source>
        <dbReference type="Proteomes" id="UP000006753"/>
    </source>
</evidence>